<name>A0AAG5D6W8_ANOAO</name>
<keyword evidence="2" id="KW-1185">Reference proteome</keyword>
<protein>
    <submittedName>
        <fullName evidence="1">Uncharacterized protein</fullName>
    </submittedName>
</protein>
<sequence>MILAKKRSTQPSASPSTIEKHFSSLNRLIGSVSGKGTQFLRKWWSFNDGKSPTRSHKINQLVTKITQQERSSSSSSRTWTSRFSVFLLQLEENQGHKEICNRAQTIMVVVKATVNVENLSLAFSPAT</sequence>
<dbReference type="EnsemblMetazoa" id="ENSAATROPT007677">
    <property type="protein sequence ID" value="ENSAATROPP006886"/>
    <property type="gene ID" value="ENSAATROPG006256"/>
</dbReference>
<reference evidence="1" key="1">
    <citation type="submission" date="2024-04" db="UniProtKB">
        <authorList>
            <consortium name="EnsemblMetazoa"/>
        </authorList>
    </citation>
    <scope>IDENTIFICATION</scope>
    <source>
        <strain evidence="1">EBRO</strain>
    </source>
</reference>
<evidence type="ECO:0000313" key="2">
    <source>
        <dbReference type="Proteomes" id="UP000075880"/>
    </source>
</evidence>
<accession>A0AAG5D6W8</accession>
<evidence type="ECO:0000313" key="1">
    <source>
        <dbReference type="EnsemblMetazoa" id="ENSAATROPP006886"/>
    </source>
</evidence>
<proteinExistence type="predicted"/>
<dbReference type="AlphaFoldDB" id="A0AAG5D6W8"/>
<organism evidence="1 2">
    <name type="scientific">Anopheles atroparvus</name>
    <name type="common">European mosquito</name>
    <dbReference type="NCBI Taxonomy" id="41427"/>
    <lineage>
        <taxon>Eukaryota</taxon>
        <taxon>Metazoa</taxon>
        <taxon>Ecdysozoa</taxon>
        <taxon>Arthropoda</taxon>
        <taxon>Hexapoda</taxon>
        <taxon>Insecta</taxon>
        <taxon>Pterygota</taxon>
        <taxon>Neoptera</taxon>
        <taxon>Endopterygota</taxon>
        <taxon>Diptera</taxon>
        <taxon>Nematocera</taxon>
        <taxon>Culicoidea</taxon>
        <taxon>Culicidae</taxon>
        <taxon>Anophelinae</taxon>
        <taxon>Anopheles</taxon>
    </lineage>
</organism>
<dbReference type="Proteomes" id="UP000075880">
    <property type="component" value="Unassembled WGS sequence"/>
</dbReference>